<dbReference type="EMBL" id="LOQT01000013">
    <property type="protein sequence ID" value="OKX83099.1"/>
    <property type="molecule type" value="Genomic_DNA"/>
</dbReference>
<dbReference type="Proteomes" id="UP000186091">
    <property type="component" value="Unassembled WGS sequence"/>
</dbReference>
<name>A0AB36IIP3_CORGT</name>
<evidence type="ECO:0000313" key="1">
    <source>
        <dbReference type="EMBL" id="OKX83099.1"/>
    </source>
</evidence>
<sequence>MPAVELPKLAARGGIESISYGLYRFSEIPIAHLDQFAEALLRVGPSGFLYGETVLSIFGLAHLNPRKLQRKHEATV</sequence>
<comment type="caution">
    <text evidence="1">The sequence shown here is derived from an EMBL/GenBank/DDBJ whole genome shotgun (WGS) entry which is preliminary data.</text>
</comment>
<dbReference type="AlphaFoldDB" id="A0AB36IIP3"/>
<gene>
    <name evidence="1" type="ORF">AUP69_04840</name>
</gene>
<organism evidence="1 2">
    <name type="scientific">Corynebacterium glutamicum</name>
    <name type="common">Brevibacterium saccharolyticum</name>
    <dbReference type="NCBI Taxonomy" id="1718"/>
    <lineage>
        <taxon>Bacteria</taxon>
        <taxon>Bacillati</taxon>
        <taxon>Actinomycetota</taxon>
        <taxon>Actinomycetes</taxon>
        <taxon>Mycobacteriales</taxon>
        <taxon>Corynebacteriaceae</taxon>
        <taxon>Corynebacterium</taxon>
    </lineage>
</organism>
<accession>A0AB36IIP3</accession>
<proteinExistence type="predicted"/>
<reference evidence="1 2" key="1">
    <citation type="submission" date="2015-12" db="EMBL/GenBank/DDBJ databases">
        <title>Genome sequence of Corynebacterium AS 1.542.</title>
        <authorList>
            <person name="Yang J."/>
            <person name="Yang S."/>
        </authorList>
    </citation>
    <scope>NUCLEOTIDE SEQUENCE [LARGE SCALE GENOMIC DNA]</scope>
    <source>
        <strain evidence="1 2">AS 1.542</strain>
    </source>
</reference>
<protein>
    <submittedName>
        <fullName evidence="1">Uncharacterized protein</fullName>
    </submittedName>
</protein>
<evidence type="ECO:0000313" key="2">
    <source>
        <dbReference type="Proteomes" id="UP000186091"/>
    </source>
</evidence>